<reference evidence="1" key="1">
    <citation type="submission" date="2023-10" db="EMBL/GenBank/DDBJ databases">
        <authorList>
            <person name="Rodriguez Cubillos JULIANA M."/>
            <person name="De Vega J."/>
        </authorList>
    </citation>
    <scope>NUCLEOTIDE SEQUENCE</scope>
</reference>
<accession>A0ACB0IAW4</accession>
<name>A0ACB0IAW4_TRIPR</name>
<gene>
    <name evidence="1" type="ORF">MILVUS5_LOCUS1388</name>
</gene>
<dbReference type="EMBL" id="CASHSV030000001">
    <property type="protein sequence ID" value="CAJ2629391.1"/>
    <property type="molecule type" value="Genomic_DNA"/>
</dbReference>
<dbReference type="Proteomes" id="UP001177021">
    <property type="component" value="Unassembled WGS sequence"/>
</dbReference>
<evidence type="ECO:0000313" key="1">
    <source>
        <dbReference type="EMBL" id="CAJ2629391.1"/>
    </source>
</evidence>
<proteinExistence type="predicted"/>
<organism evidence="1 2">
    <name type="scientific">Trifolium pratense</name>
    <name type="common">Red clover</name>
    <dbReference type="NCBI Taxonomy" id="57577"/>
    <lineage>
        <taxon>Eukaryota</taxon>
        <taxon>Viridiplantae</taxon>
        <taxon>Streptophyta</taxon>
        <taxon>Embryophyta</taxon>
        <taxon>Tracheophyta</taxon>
        <taxon>Spermatophyta</taxon>
        <taxon>Magnoliopsida</taxon>
        <taxon>eudicotyledons</taxon>
        <taxon>Gunneridae</taxon>
        <taxon>Pentapetalae</taxon>
        <taxon>rosids</taxon>
        <taxon>fabids</taxon>
        <taxon>Fabales</taxon>
        <taxon>Fabaceae</taxon>
        <taxon>Papilionoideae</taxon>
        <taxon>50 kb inversion clade</taxon>
        <taxon>NPAAA clade</taxon>
        <taxon>Hologalegina</taxon>
        <taxon>IRL clade</taxon>
        <taxon>Trifolieae</taxon>
        <taxon>Trifolium</taxon>
    </lineage>
</organism>
<evidence type="ECO:0000313" key="2">
    <source>
        <dbReference type="Proteomes" id="UP001177021"/>
    </source>
</evidence>
<comment type="caution">
    <text evidence="1">The sequence shown here is derived from an EMBL/GenBank/DDBJ whole genome shotgun (WGS) entry which is preliminary data.</text>
</comment>
<sequence>MEGLFFSYCSDRDQALVMFSNSSSNKPLYYIQQANNETGEVFGEAIISNSSINTSWIKEAANLSNESASLGSKWSNDRDLLFLNSARINRIGVISLGFTAKSITDYVTSVDHLGTSSYLATKDGQILVEGIQHILFVVFNDSVSFQSVNANGDMIKNEGTVSCKNEAIASNLNIQDNKYLIHCYLIDIMGIESVYVLAVPRNGFDASYKKIGLALLNVMMVMILVAVFGFLFIDGRAIRREMHLCASLIKQKEATQQAEKKNMNKSLAVASASHDVRTSLAGITALIKISSKLVPSGSELASNLIQMEDCTRDLLGLLNSILDTSKIEVGKMELKEEEFDLSHFLEEVVDIYYLVAMEKGVELVLDPCNGSIIKYSCVKGDKGRLKQVLCNLLNNAVKFTNEGHITVRAWAQKPTLSSSIIKTNQHSFMKHLSHLFSKKKNEADEEDIEKTMNSIQQDSLRSMDFVFEVDDTGKGISKENYKSVFENYVQVKETDPVQEGTGLGLGIVQSLVRLMHGDIEIVDKNIGEKGTCFRFNVQLSLCEGVTVTDFSARGGLEYGTSNMNPMLHIFNSSPKIEASRVVLLIGNKERRRTCKRFMKSLGIKVKVVSCQEGLFDTLEEIKQKDRRSGGPSSPESSSNLSPSSHSTSHNSFSRTRGVPLSSMDGNEYTSPVFKKTNVGTVSGFVLIVIDANAGPSFPKLFGIVSNFKKGFSNRCNIVWLDNPHLHRIDSKLIDQNDIIILKPFHGSRLFQVIMLLPEYSNGSTWQSIKKPRFRKSPACPGEIQECGDSSCYNNSLHSKKFLVVDDAKTLRMFATNILVSLGATVEQCENGEEAVKLVDEGLKRDYPNLPYDYILMDCQMPVMNGFEATRQIREMEKSYGVHIPIIALTADIDSSTTVTGIDFHIEKPLGKENLLEAVRYFNSKE</sequence>
<keyword evidence="2" id="KW-1185">Reference proteome</keyword>
<protein>
    <submittedName>
        <fullName evidence="1">Uncharacterized protein</fullName>
    </submittedName>
</protein>